<name>A0ABW8YSL7_9SPHN</name>
<dbReference type="RefSeq" id="WP_408079541.1">
    <property type="nucleotide sequence ID" value="NZ_JBELQC010000002.1"/>
</dbReference>
<gene>
    <name evidence="3" type="ORF">ABS767_14405</name>
</gene>
<reference evidence="3 4" key="1">
    <citation type="submission" date="2024-06" db="EMBL/GenBank/DDBJ databases">
        <authorList>
            <person name="Kaempfer P."/>
            <person name="Viver T."/>
        </authorList>
    </citation>
    <scope>NUCLEOTIDE SEQUENCE [LARGE SCALE GENOMIC DNA]</scope>
    <source>
        <strain evidence="3 4">ST-64</strain>
    </source>
</reference>
<feature type="signal peptide" evidence="2">
    <location>
        <begin position="1"/>
        <end position="26"/>
    </location>
</feature>
<feature type="region of interest" description="Disordered" evidence="1">
    <location>
        <begin position="399"/>
        <end position="429"/>
    </location>
</feature>
<evidence type="ECO:0000313" key="4">
    <source>
        <dbReference type="Proteomes" id="UP001629244"/>
    </source>
</evidence>
<feature type="compositionally biased region" description="Acidic residues" evidence="1">
    <location>
        <begin position="304"/>
        <end position="313"/>
    </location>
</feature>
<evidence type="ECO:0000256" key="2">
    <source>
        <dbReference type="SAM" id="SignalP"/>
    </source>
</evidence>
<evidence type="ECO:0000256" key="1">
    <source>
        <dbReference type="SAM" id="MobiDB-lite"/>
    </source>
</evidence>
<feature type="chain" id="PRO_5047464471" evidence="2">
    <location>
        <begin position="27"/>
        <end position="429"/>
    </location>
</feature>
<comment type="caution">
    <text evidence="3">The sequence shown here is derived from an EMBL/GenBank/DDBJ whole genome shotgun (WGS) entry which is preliminary data.</text>
</comment>
<organism evidence="3 4">
    <name type="scientific">Sphingomonas plantiphila</name>
    <dbReference type="NCBI Taxonomy" id="3163295"/>
    <lineage>
        <taxon>Bacteria</taxon>
        <taxon>Pseudomonadati</taxon>
        <taxon>Pseudomonadota</taxon>
        <taxon>Alphaproteobacteria</taxon>
        <taxon>Sphingomonadales</taxon>
        <taxon>Sphingomonadaceae</taxon>
        <taxon>Sphingomonas</taxon>
    </lineage>
</organism>
<dbReference type="Proteomes" id="UP001629244">
    <property type="component" value="Unassembled WGS sequence"/>
</dbReference>
<accession>A0ABW8YSL7</accession>
<protein>
    <submittedName>
        <fullName evidence="3">Heavy-metal-associated domain-containing protein</fullName>
    </submittedName>
</protein>
<keyword evidence="2" id="KW-0732">Signal</keyword>
<sequence length="429" mass="44452">MSVRISPAASAIAILALLASAGFAVAQSGKGAAKADSSRDAGNSSGSFEVSGVDVDVRGKTAEAARLGGWRLAQRQAWGMLAQRLTGRSSSLSDSTLDGMVTGIVVEDEQIGPNRYVARLGVLFDRGRAASILGVGGTLMRSPPMLLVPVQVSGGAHRVFEGNSAFADGWGRFRTGNSSIDYVRPNGTGPDRLLMNAGQVARRGRGWWRSILDQYGAHDILIPTVELRRAYPGGPITGVFTAGHGPDNRMLAQFVLRVNDGNALPALIDAGIARIDKAYQDALRAGVLKADRLLVTEPPKPEVPVEETGEEVPIESGETPVVPTGAVYTIQFDTPTVGALTGGEAALRGVPGVSSAITTSTALGGVSLMRVTYDGSQASLRSALQARGWQVEEGSGVLRIRRGGATPPTPPPPASTPVPIPEPGADGPG</sequence>
<dbReference type="EMBL" id="JBELQC010000002">
    <property type="protein sequence ID" value="MFL9842160.1"/>
    <property type="molecule type" value="Genomic_DNA"/>
</dbReference>
<proteinExistence type="predicted"/>
<evidence type="ECO:0000313" key="3">
    <source>
        <dbReference type="EMBL" id="MFL9842160.1"/>
    </source>
</evidence>
<keyword evidence="4" id="KW-1185">Reference proteome</keyword>
<feature type="region of interest" description="Disordered" evidence="1">
    <location>
        <begin position="299"/>
        <end position="320"/>
    </location>
</feature>
<feature type="compositionally biased region" description="Pro residues" evidence="1">
    <location>
        <begin position="407"/>
        <end position="422"/>
    </location>
</feature>